<feature type="transmembrane region" description="Helical" evidence="7">
    <location>
        <begin position="59"/>
        <end position="77"/>
    </location>
</feature>
<reference evidence="9 10" key="1">
    <citation type="submission" date="2022-12" db="EMBL/GenBank/DDBJ databases">
        <title>Chromosome-level genome of Tegillarca granosa.</title>
        <authorList>
            <person name="Kim J."/>
        </authorList>
    </citation>
    <scope>NUCLEOTIDE SEQUENCE [LARGE SCALE GENOMIC DNA]</scope>
    <source>
        <strain evidence="9">Teg-2019</strain>
        <tissue evidence="9">Adductor muscle</tissue>
    </source>
</reference>
<evidence type="ECO:0000313" key="10">
    <source>
        <dbReference type="Proteomes" id="UP001217089"/>
    </source>
</evidence>
<dbReference type="InterPro" id="IPR033118">
    <property type="entry name" value="EXPERA"/>
</dbReference>
<protein>
    <recommendedName>
        <fullName evidence="8">EXPERA domain-containing protein</fullName>
    </recommendedName>
</protein>
<keyword evidence="3 6" id="KW-0812">Transmembrane</keyword>
<dbReference type="Pfam" id="PF05241">
    <property type="entry name" value="EBP"/>
    <property type="match status" value="1"/>
</dbReference>
<evidence type="ECO:0000256" key="6">
    <source>
        <dbReference type="PROSITE-ProRule" id="PRU01087"/>
    </source>
</evidence>
<gene>
    <name evidence="9" type="ORF">KUTeg_012527</name>
</gene>
<feature type="domain" description="EXPERA" evidence="8">
    <location>
        <begin position="1"/>
        <end position="115"/>
    </location>
</feature>
<feature type="transmembrane region" description="Helical" evidence="7">
    <location>
        <begin position="97"/>
        <end position="116"/>
    </location>
</feature>
<proteinExistence type="inferred from homology"/>
<dbReference type="EMBL" id="JARBDR010000640">
    <property type="protein sequence ID" value="KAJ8310662.1"/>
    <property type="molecule type" value="Genomic_DNA"/>
</dbReference>
<name>A0ABQ9F441_TEGGR</name>
<comment type="similarity">
    <text evidence="2">Belongs to the EBP family.</text>
</comment>
<dbReference type="PANTHER" id="PTHR14207:SF1">
    <property type="entry name" value="EMOPAMIL-BINDING PROTEIN-LIKE"/>
    <property type="match status" value="1"/>
</dbReference>
<evidence type="ECO:0000259" key="8">
    <source>
        <dbReference type="PROSITE" id="PS51751"/>
    </source>
</evidence>
<evidence type="ECO:0000256" key="5">
    <source>
        <dbReference type="ARBA" id="ARBA00023136"/>
    </source>
</evidence>
<sequence length="164" mass="19036">MNRIISCLICVRKEYAKADKRWGVSDPTIVSLEILTVVVDGLLCLLVIYAIVKDKFYRHYLQIVLCVCELYGGWMTFCPDWLIGSPNLVTDNVLHLWVYLVFFNGLWVVIPFALLWQSWEAMREDAEFIRFAVKGEPRVTRTVERVVTTSVSKHAYNTRSKKSQ</sequence>
<evidence type="ECO:0000256" key="1">
    <source>
        <dbReference type="ARBA" id="ARBA00004141"/>
    </source>
</evidence>
<evidence type="ECO:0000256" key="4">
    <source>
        <dbReference type="ARBA" id="ARBA00022989"/>
    </source>
</evidence>
<evidence type="ECO:0000256" key="2">
    <source>
        <dbReference type="ARBA" id="ARBA00008337"/>
    </source>
</evidence>
<dbReference type="Proteomes" id="UP001217089">
    <property type="component" value="Unassembled WGS sequence"/>
</dbReference>
<feature type="transmembrane region" description="Helical" evidence="7">
    <location>
        <begin position="32"/>
        <end position="52"/>
    </location>
</feature>
<keyword evidence="5 6" id="KW-0472">Membrane</keyword>
<evidence type="ECO:0000313" key="9">
    <source>
        <dbReference type="EMBL" id="KAJ8310662.1"/>
    </source>
</evidence>
<comment type="subcellular location">
    <subcellularLocation>
        <location evidence="1">Membrane</location>
        <topology evidence="1">Multi-pass membrane protein</topology>
    </subcellularLocation>
</comment>
<dbReference type="PANTHER" id="PTHR14207">
    <property type="entry name" value="STEROL ISOMERASE"/>
    <property type="match status" value="1"/>
</dbReference>
<dbReference type="InterPro" id="IPR007905">
    <property type="entry name" value="EBP"/>
</dbReference>
<keyword evidence="4 6" id="KW-1133">Transmembrane helix</keyword>
<dbReference type="PROSITE" id="PS51751">
    <property type="entry name" value="EXPERA"/>
    <property type="match status" value="1"/>
</dbReference>
<organism evidence="9 10">
    <name type="scientific">Tegillarca granosa</name>
    <name type="common">Malaysian cockle</name>
    <name type="synonym">Anadara granosa</name>
    <dbReference type="NCBI Taxonomy" id="220873"/>
    <lineage>
        <taxon>Eukaryota</taxon>
        <taxon>Metazoa</taxon>
        <taxon>Spiralia</taxon>
        <taxon>Lophotrochozoa</taxon>
        <taxon>Mollusca</taxon>
        <taxon>Bivalvia</taxon>
        <taxon>Autobranchia</taxon>
        <taxon>Pteriomorphia</taxon>
        <taxon>Arcoida</taxon>
        <taxon>Arcoidea</taxon>
        <taxon>Arcidae</taxon>
        <taxon>Tegillarca</taxon>
    </lineage>
</organism>
<evidence type="ECO:0000256" key="3">
    <source>
        <dbReference type="ARBA" id="ARBA00022692"/>
    </source>
</evidence>
<accession>A0ABQ9F441</accession>
<evidence type="ECO:0000256" key="7">
    <source>
        <dbReference type="SAM" id="Phobius"/>
    </source>
</evidence>
<comment type="caution">
    <text evidence="9">The sequence shown here is derived from an EMBL/GenBank/DDBJ whole genome shotgun (WGS) entry which is preliminary data.</text>
</comment>
<keyword evidence="10" id="KW-1185">Reference proteome</keyword>